<dbReference type="Pfam" id="PF00528">
    <property type="entry name" value="BPD_transp_1"/>
    <property type="match status" value="1"/>
</dbReference>
<evidence type="ECO:0000256" key="6">
    <source>
        <dbReference type="ARBA" id="ARBA00022989"/>
    </source>
</evidence>
<keyword evidence="6 8" id="KW-1133">Transmembrane helix</keyword>
<keyword evidence="7 8" id="KW-0472">Membrane</keyword>
<evidence type="ECO:0000313" key="11">
    <source>
        <dbReference type="Proteomes" id="UP000323824"/>
    </source>
</evidence>
<dbReference type="OrthoDB" id="42677at2"/>
<evidence type="ECO:0000256" key="3">
    <source>
        <dbReference type="ARBA" id="ARBA00022448"/>
    </source>
</evidence>
<dbReference type="PANTHER" id="PTHR43744">
    <property type="entry name" value="ABC TRANSPORTER PERMEASE PROTEIN MG189-RELATED-RELATED"/>
    <property type="match status" value="1"/>
</dbReference>
<sequence length="273" mass="30919">MIKKKQILPYTVLSIWSLVVLFPIWTMVINSFKFKLSIYKDPFGLPTKWNFGSYLTVFSDSDFFVYFKNSLVVTIGSIICILVFGSLAAYAMANWKSRFSKWIYLFFIAGLMVPLRIGSINLLQIVKSLNLLNTYVSLFPIYIAMGLPMATFVLTEFVRQIPESLTEAALIDGARRSRIFVTIIVPLLRPALGTVAILNLVPLWNDLWFPLLFITDEKQKTLILGVTRLFGQYQTDWSRILAVLTLSAIPVMGLYLLMSKQFIKGLTAGSVKG</sequence>
<keyword evidence="5 8" id="KW-0812">Transmembrane</keyword>
<keyword evidence="11" id="KW-1185">Reference proteome</keyword>
<organism evidence="10 11">
    <name type="scientific">Thiospirochaeta perfilievii</name>
    <dbReference type="NCBI Taxonomy" id="252967"/>
    <lineage>
        <taxon>Bacteria</taxon>
        <taxon>Pseudomonadati</taxon>
        <taxon>Spirochaetota</taxon>
        <taxon>Spirochaetia</taxon>
        <taxon>Spirochaetales</taxon>
        <taxon>Spirochaetaceae</taxon>
        <taxon>Thiospirochaeta</taxon>
    </lineage>
</organism>
<evidence type="ECO:0000256" key="2">
    <source>
        <dbReference type="ARBA" id="ARBA00020515"/>
    </source>
</evidence>
<dbReference type="GO" id="GO:0055085">
    <property type="term" value="P:transmembrane transport"/>
    <property type="evidence" value="ECO:0007669"/>
    <property type="project" value="InterPro"/>
</dbReference>
<feature type="transmembrane region" description="Helical" evidence="8">
    <location>
        <begin position="237"/>
        <end position="257"/>
    </location>
</feature>
<gene>
    <name evidence="10" type="ORF">EW093_10445</name>
</gene>
<evidence type="ECO:0000313" key="10">
    <source>
        <dbReference type="EMBL" id="QEN05111.1"/>
    </source>
</evidence>
<reference evidence="10 11" key="2">
    <citation type="submission" date="2019-09" db="EMBL/GenBank/DDBJ databases">
        <title>Complete Genome Sequence and Methylome Analysis of free living Spirochaetas.</title>
        <authorList>
            <person name="Leshcheva N."/>
            <person name="Mikheeva N."/>
        </authorList>
    </citation>
    <scope>NUCLEOTIDE SEQUENCE [LARGE SCALE GENOMIC DNA]</scope>
    <source>
        <strain evidence="10 11">P</strain>
    </source>
</reference>
<feature type="transmembrane region" description="Helical" evidence="8">
    <location>
        <begin position="7"/>
        <end position="28"/>
    </location>
</feature>
<dbReference type="AlphaFoldDB" id="A0A5C1QC41"/>
<accession>A0A5C1QC41</accession>
<dbReference type="GO" id="GO:0005886">
    <property type="term" value="C:plasma membrane"/>
    <property type="evidence" value="ECO:0007669"/>
    <property type="project" value="UniProtKB-SubCell"/>
</dbReference>
<evidence type="ECO:0000256" key="7">
    <source>
        <dbReference type="ARBA" id="ARBA00023136"/>
    </source>
</evidence>
<keyword evidence="3 8" id="KW-0813">Transport</keyword>
<feature type="transmembrane region" description="Helical" evidence="8">
    <location>
        <begin position="102"/>
        <end position="123"/>
    </location>
</feature>
<feature type="transmembrane region" description="Helical" evidence="8">
    <location>
        <begin position="179"/>
        <end position="201"/>
    </location>
</feature>
<dbReference type="InterPro" id="IPR035906">
    <property type="entry name" value="MetI-like_sf"/>
</dbReference>
<evidence type="ECO:0000256" key="4">
    <source>
        <dbReference type="ARBA" id="ARBA00022475"/>
    </source>
</evidence>
<proteinExistence type="inferred from homology"/>
<dbReference type="CDD" id="cd06261">
    <property type="entry name" value="TM_PBP2"/>
    <property type="match status" value="1"/>
</dbReference>
<dbReference type="Proteomes" id="UP000323824">
    <property type="component" value="Chromosome"/>
</dbReference>
<reference evidence="10 11" key="1">
    <citation type="submission" date="2019-02" db="EMBL/GenBank/DDBJ databases">
        <authorList>
            <person name="Fomenkov A."/>
            <person name="Dubinina G."/>
            <person name="Grabovich M."/>
            <person name="Vincze T."/>
            <person name="Roberts R.J."/>
        </authorList>
    </citation>
    <scope>NUCLEOTIDE SEQUENCE [LARGE SCALE GENOMIC DNA]</scope>
    <source>
        <strain evidence="10 11">P</strain>
    </source>
</reference>
<dbReference type="EMBL" id="CP035807">
    <property type="protein sequence ID" value="QEN05111.1"/>
    <property type="molecule type" value="Genomic_DNA"/>
</dbReference>
<dbReference type="Gene3D" id="1.10.3720.10">
    <property type="entry name" value="MetI-like"/>
    <property type="match status" value="1"/>
</dbReference>
<feature type="transmembrane region" description="Helical" evidence="8">
    <location>
        <begin position="135"/>
        <end position="158"/>
    </location>
</feature>
<evidence type="ECO:0000256" key="8">
    <source>
        <dbReference type="RuleBase" id="RU363032"/>
    </source>
</evidence>
<evidence type="ECO:0000256" key="1">
    <source>
        <dbReference type="ARBA" id="ARBA00004651"/>
    </source>
</evidence>
<dbReference type="KEGG" id="sper:EW093_10445"/>
<evidence type="ECO:0000256" key="5">
    <source>
        <dbReference type="ARBA" id="ARBA00022692"/>
    </source>
</evidence>
<dbReference type="InterPro" id="IPR000515">
    <property type="entry name" value="MetI-like"/>
</dbReference>
<feature type="transmembrane region" description="Helical" evidence="8">
    <location>
        <begin position="71"/>
        <end position="90"/>
    </location>
</feature>
<comment type="similarity">
    <text evidence="8">Belongs to the binding-protein-dependent transport system permease family.</text>
</comment>
<dbReference type="PROSITE" id="PS50928">
    <property type="entry name" value="ABC_TM1"/>
    <property type="match status" value="1"/>
</dbReference>
<evidence type="ECO:0000259" key="9">
    <source>
        <dbReference type="PROSITE" id="PS50928"/>
    </source>
</evidence>
<feature type="domain" description="ABC transmembrane type-1" evidence="9">
    <location>
        <begin position="67"/>
        <end position="258"/>
    </location>
</feature>
<keyword evidence="4" id="KW-1003">Cell membrane</keyword>
<dbReference type="PANTHER" id="PTHR43744:SF8">
    <property type="entry name" value="SN-GLYCEROL-3-PHOSPHATE TRANSPORT SYSTEM PERMEASE PROTEIN UGPE"/>
    <property type="match status" value="1"/>
</dbReference>
<name>A0A5C1QC41_9SPIO</name>
<dbReference type="SUPFAM" id="SSF161098">
    <property type="entry name" value="MetI-like"/>
    <property type="match status" value="1"/>
</dbReference>
<comment type="subcellular location">
    <subcellularLocation>
        <location evidence="1 8">Cell membrane</location>
        <topology evidence="1 8">Multi-pass membrane protein</topology>
    </subcellularLocation>
</comment>
<dbReference type="RefSeq" id="WP_149568352.1">
    <property type="nucleotide sequence ID" value="NZ_CP035807.1"/>
</dbReference>
<protein>
    <recommendedName>
        <fullName evidence="2">sn-glycerol-3-phosphate transport system permease protein UgpE</fullName>
    </recommendedName>
</protein>